<evidence type="ECO:0000256" key="1">
    <source>
        <dbReference type="SAM" id="Phobius"/>
    </source>
</evidence>
<dbReference type="InterPro" id="IPR032238">
    <property type="entry name" value="ATP-synth_Z"/>
</dbReference>
<dbReference type="Gramene" id="PSS23507">
    <property type="protein sequence ID" value="PSS23507"/>
    <property type="gene ID" value="CEY00_Acc08331"/>
</dbReference>
<keyword evidence="1" id="KW-1133">Transmembrane helix</keyword>
<reference evidence="3" key="2">
    <citation type="journal article" date="2018" name="BMC Genomics">
        <title>A manually annotated Actinidia chinensis var. chinensis (kiwifruit) genome highlights the challenges associated with draft genomes and gene prediction in plants.</title>
        <authorList>
            <person name="Pilkington S.M."/>
            <person name="Crowhurst R."/>
            <person name="Hilario E."/>
            <person name="Nardozza S."/>
            <person name="Fraser L."/>
            <person name="Peng Y."/>
            <person name="Gunaseelan K."/>
            <person name="Simpson R."/>
            <person name="Tahir J."/>
            <person name="Deroles S.C."/>
            <person name="Templeton K."/>
            <person name="Luo Z."/>
            <person name="Davy M."/>
            <person name="Cheng C."/>
            <person name="McNeilage M."/>
            <person name="Scaglione D."/>
            <person name="Liu Y."/>
            <person name="Zhang Q."/>
            <person name="Datson P."/>
            <person name="De Silva N."/>
            <person name="Gardiner S.E."/>
            <person name="Bassett H."/>
            <person name="Chagne D."/>
            <person name="McCallum J."/>
            <person name="Dzierzon H."/>
            <person name="Deng C."/>
            <person name="Wang Y.Y."/>
            <person name="Barron L."/>
            <person name="Manako K."/>
            <person name="Bowen J."/>
            <person name="Foster T.M."/>
            <person name="Erridge Z.A."/>
            <person name="Tiffin H."/>
            <person name="Waite C.N."/>
            <person name="Davies K.M."/>
            <person name="Grierson E.P."/>
            <person name="Laing W.A."/>
            <person name="Kirk R."/>
            <person name="Chen X."/>
            <person name="Wood M."/>
            <person name="Montefiori M."/>
            <person name="Brummell D.A."/>
            <person name="Schwinn K.E."/>
            <person name="Catanach A."/>
            <person name="Fullerton C."/>
            <person name="Li D."/>
            <person name="Meiyalaghan S."/>
            <person name="Nieuwenhuizen N."/>
            <person name="Read N."/>
            <person name="Prakash R."/>
            <person name="Hunter D."/>
            <person name="Zhang H."/>
            <person name="McKenzie M."/>
            <person name="Knabel M."/>
            <person name="Harris A."/>
            <person name="Allan A.C."/>
            <person name="Gleave A."/>
            <person name="Chen A."/>
            <person name="Janssen B.J."/>
            <person name="Plunkett B."/>
            <person name="Ampomah-Dwamena C."/>
            <person name="Voogd C."/>
            <person name="Leif D."/>
            <person name="Lafferty D."/>
            <person name="Souleyre E.J.F."/>
            <person name="Varkonyi-Gasic E."/>
            <person name="Gambi F."/>
            <person name="Hanley J."/>
            <person name="Yao J.L."/>
            <person name="Cheung J."/>
            <person name="David K.M."/>
            <person name="Warren B."/>
            <person name="Marsh K."/>
            <person name="Snowden K.C."/>
            <person name="Lin-Wang K."/>
            <person name="Brian L."/>
            <person name="Martinez-Sanchez M."/>
            <person name="Wang M."/>
            <person name="Ileperuma N."/>
            <person name="Macnee N."/>
            <person name="Campin R."/>
            <person name="McAtee P."/>
            <person name="Drummond R.S.M."/>
            <person name="Espley R.V."/>
            <person name="Ireland H.S."/>
            <person name="Wu R."/>
            <person name="Atkinson R.G."/>
            <person name="Karunairetnam S."/>
            <person name="Bulley S."/>
            <person name="Chunkath S."/>
            <person name="Hanley Z."/>
            <person name="Storey R."/>
            <person name="Thrimawithana A.H."/>
            <person name="Thomson S."/>
            <person name="David C."/>
            <person name="Testolin R."/>
            <person name="Huang H."/>
            <person name="Hellens R.P."/>
            <person name="Schaffer R.J."/>
        </authorList>
    </citation>
    <scope>NUCLEOTIDE SEQUENCE [LARGE SCALE GENOMIC DNA]</scope>
    <source>
        <strain evidence="3">cv. Red5</strain>
    </source>
</reference>
<dbReference type="Pfam" id="PF16594">
    <property type="entry name" value="ATP-synt_Z"/>
    <property type="match status" value="1"/>
</dbReference>
<reference evidence="2 3" key="1">
    <citation type="submission" date="2017-07" db="EMBL/GenBank/DDBJ databases">
        <title>An improved, manually edited Actinidia chinensis var. chinensis (kiwifruit) genome highlights the challenges associated with draft genomes and gene prediction in plants.</title>
        <authorList>
            <person name="Pilkington S."/>
            <person name="Crowhurst R."/>
            <person name="Hilario E."/>
            <person name="Nardozza S."/>
            <person name="Fraser L."/>
            <person name="Peng Y."/>
            <person name="Gunaseelan K."/>
            <person name="Simpson R."/>
            <person name="Tahir J."/>
            <person name="Deroles S."/>
            <person name="Templeton K."/>
            <person name="Luo Z."/>
            <person name="Davy M."/>
            <person name="Cheng C."/>
            <person name="Mcneilage M."/>
            <person name="Scaglione D."/>
            <person name="Liu Y."/>
            <person name="Zhang Q."/>
            <person name="Datson P."/>
            <person name="De Silva N."/>
            <person name="Gardiner S."/>
            <person name="Bassett H."/>
            <person name="Chagne D."/>
            <person name="Mccallum J."/>
            <person name="Dzierzon H."/>
            <person name="Deng C."/>
            <person name="Wang Y.-Y."/>
            <person name="Barron N."/>
            <person name="Manako K."/>
            <person name="Bowen J."/>
            <person name="Foster T."/>
            <person name="Erridge Z."/>
            <person name="Tiffin H."/>
            <person name="Waite C."/>
            <person name="Davies K."/>
            <person name="Grierson E."/>
            <person name="Laing W."/>
            <person name="Kirk R."/>
            <person name="Chen X."/>
            <person name="Wood M."/>
            <person name="Montefiori M."/>
            <person name="Brummell D."/>
            <person name="Schwinn K."/>
            <person name="Catanach A."/>
            <person name="Fullerton C."/>
            <person name="Li D."/>
            <person name="Meiyalaghan S."/>
            <person name="Nieuwenhuizen N."/>
            <person name="Read N."/>
            <person name="Prakash R."/>
            <person name="Hunter D."/>
            <person name="Zhang H."/>
            <person name="Mckenzie M."/>
            <person name="Knabel M."/>
            <person name="Harris A."/>
            <person name="Allan A."/>
            <person name="Chen A."/>
            <person name="Janssen B."/>
            <person name="Plunkett B."/>
            <person name="Dwamena C."/>
            <person name="Voogd C."/>
            <person name="Leif D."/>
            <person name="Lafferty D."/>
            <person name="Souleyre E."/>
            <person name="Varkonyi-Gasic E."/>
            <person name="Gambi F."/>
            <person name="Hanley J."/>
            <person name="Yao J.-L."/>
            <person name="Cheung J."/>
            <person name="David K."/>
            <person name="Warren B."/>
            <person name="Marsh K."/>
            <person name="Snowden K."/>
            <person name="Lin-Wang K."/>
            <person name="Brian L."/>
            <person name="Martinez-Sanchez M."/>
            <person name="Wang M."/>
            <person name="Ileperuma N."/>
            <person name="Macnee N."/>
            <person name="Campin R."/>
            <person name="Mcatee P."/>
            <person name="Drummond R."/>
            <person name="Espley R."/>
            <person name="Ireland H."/>
            <person name="Wu R."/>
            <person name="Atkinson R."/>
            <person name="Karunairetnam S."/>
            <person name="Bulley S."/>
            <person name="Chunkath S."/>
            <person name="Hanley Z."/>
            <person name="Storey R."/>
            <person name="Thrimawithana A."/>
            <person name="Thomson S."/>
            <person name="David C."/>
            <person name="Testolin R."/>
        </authorList>
    </citation>
    <scope>NUCLEOTIDE SEQUENCE [LARGE SCALE GENOMIC DNA]</scope>
    <source>
        <strain evidence="3">cv. Red5</strain>
        <tissue evidence="2">Young leaf</tissue>
    </source>
</reference>
<keyword evidence="1" id="KW-0812">Transmembrane</keyword>
<comment type="caution">
    <text evidence="2">The sequence shown here is derived from an EMBL/GenBank/DDBJ whole genome shotgun (WGS) entry which is preliminary data.</text>
</comment>
<dbReference type="EMBL" id="NKQK01000008">
    <property type="protein sequence ID" value="PSS23507.1"/>
    <property type="molecule type" value="Genomic_DNA"/>
</dbReference>
<sequence>MNTQNPKLWSKEDYCFPIYYTLLFSYLSRSPLTPPQAPLYTHIYVCPIIILIPIALISFGYLITQVCNFQDRDRQTPEPFLVSILMGSYKEEREVSYSKFGKIVKTCIACLASFLISMIGGLMLVWWDLEYHPTNSDLWMVPFGLILMVTPLMVWCSAFLSDICNPKDSNLNQPVIYC</sequence>
<dbReference type="InParanoid" id="A0A2R6R7K0"/>
<feature type="transmembrane region" description="Helical" evidence="1">
    <location>
        <begin position="103"/>
        <end position="127"/>
    </location>
</feature>
<proteinExistence type="predicted"/>
<evidence type="ECO:0000313" key="3">
    <source>
        <dbReference type="Proteomes" id="UP000241394"/>
    </source>
</evidence>
<dbReference type="AlphaFoldDB" id="A0A2R6R7K0"/>
<dbReference type="Proteomes" id="UP000241394">
    <property type="component" value="Chromosome LG8"/>
</dbReference>
<keyword evidence="1" id="KW-0472">Membrane</keyword>
<gene>
    <name evidence="2" type="ORF">CEY00_Acc08331</name>
</gene>
<evidence type="ECO:0000313" key="2">
    <source>
        <dbReference type="EMBL" id="PSS23507.1"/>
    </source>
</evidence>
<keyword evidence="3" id="KW-1185">Reference proteome</keyword>
<dbReference type="OrthoDB" id="1423823at2759"/>
<protein>
    <submittedName>
        <fullName evidence="2">Bone morphogenetic protein like</fullName>
    </submittedName>
</protein>
<feature type="transmembrane region" description="Helical" evidence="1">
    <location>
        <begin position="39"/>
        <end position="64"/>
    </location>
</feature>
<name>A0A2R6R7K0_ACTCC</name>
<feature type="transmembrane region" description="Helical" evidence="1">
    <location>
        <begin position="139"/>
        <end position="160"/>
    </location>
</feature>
<dbReference type="PANTHER" id="PTHR35165">
    <property type="entry name" value="OS08G0113900 PROTEIN"/>
    <property type="match status" value="1"/>
</dbReference>
<accession>A0A2R6R7K0</accession>
<organism evidence="2 3">
    <name type="scientific">Actinidia chinensis var. chinensis</name>
    <name type="common">Chinese soft-hair kiwi</name>
    <dbReference type="NCBI Taxonomy" id="1590841"/>
    <lineage>
        <taxon>Eukaryota</taxon>
        <taxon>Viridiplantae</taxon>
        <taxon>Streptophyta</taxon>
        <taxon>Embryophyta</taxon>
        <taxon>Tracheophyta</taxon>
        <taxon>Spermatophyta</taxon>
        <taxon>Magnoliopsida</taxon>
        <taxon>eudicotyledons</taxon>
        <taxon>Gunneridae</taxon>
        <taxon>Pentapetalae</taxon>
        <taxon>asterids</taxon>
        <taxon>Ericales</taxon>
        <taxon>Actinidiaceae</taxon>
        <taxon>Actinidia</taxon>
    </lineage>
</organism>
<dbReference type="PANTHER" id="PTHR35165:SF1">
    <property type="entry name" value="OS04G0577375 PROTEIN"/>
    <property type="match status" value="1"/>
</dbReference>